<proteinExistence type="predicted"/>
<accession>A0A4C1W7Z8</accession>
<reference evidence="1 2" key="1">
    <citation type="journal article" date="2019" name="Commun. Biol.">
        <title>The bagworm genome reveals a unique fibroin gene that provides high tensile strength.</title>
        <authorList>
            <person name="Kono N."/>
            <person name="Nakamura H."/>
            <person name="Ohtoshi R."/>
            <person name="Tomita M."/>
            <person name="Numata K."/>
            <person name="Arakawa K."/>
        </authorList>
    </citation>
    <scope>NUCLEOTIDE SEQUENCE [LARGE SCALE GENOMIC DNA]</scope>
</reference>
<gene>
    <name evidence="1" type="ORF">EVAR_36956_1</name>
</gene>
<dbReference type="Proteomes" id="UP000299102">
    <property type="component" value="Unassembled WGS sequence"/>
</dbReference>
<name>A0A4C1W7Z8_EUMVA</name>
<evidence type="ECO:0000313" key="1">
    <source>
        <dbReference type="EMBL" id="GBP47133.1"/>
    </source>
</evidence>
<keyword evidence="2" id="KW-1185">Reference proteome</keyword>
<comment type="caution">
    <text evidence="1">The sequence shown here is derived from an EMBL/GenBank/DDBJ whole genome shotgun (WGS) entry which is preliminary data.</text>
</comment>
<sequence length="85" mass="9369">MSYESKWKNAKGCNNFSKVTIVTVVAISEINSSERKRINVQSTTLALSNTMRVPKRAHLVIRGSYAAPEDKCLASTPKIRTSARG</sequence>
<dbReference type="AlphaFoldDB" id="A0A4C1W7Z8"/>
<protein>
    <submittedName>
        <fullName evidence="1">Uncharacterized protein</fullName>
    </submittedName>
</protein>
<evidence type="ECO:0000313" key="2">
    <source>
        <dbReference type="Proteomes" id="UP000299102"/>
    </source>
</evidence>
<organism evidence="1 2">
    <name type="scientific">Eumeta variegata</name>
    <name type="common">Bagworm moth</name>
    <name type="synonym">Eumeta japonica</name>
    <dbReference type="NCBI Taxonomy" id="151549"/>
    <lineage>
        <taxon>Eukaryota</taxon>
        <taxon>Metazoa</taxon>
        <taxon>Ecdysozoa</taxon>
        <taxon>Arthropoda</taxon>
        <taxon>Hexapoda</taxon>
        <taxon>Insecta</taxon>
        <taxon>Pterygota</taxon>
        <taxon>Neoptera</taxon>
        <taxon>Endopterygota</taxon>
        <taxon>Lepidoptera</taxon>
        <taxon>Glossata</taxon>
        <taxon>Ditrysia</taxon>
        <taxon>Tineoidea</taxon>
        <taxon>Psychidae</taxon>
        <taxon>Oiketicinae</taxon>
        <taxon>Eumeta</taxon>
    </lineage>
</organism>
<dbReference type="EMBL" id="BGZK01000496">
    <property type="protein sequence ID" value="GBP47133.1"/>
    <property type="molecule type" value="Genomic_DNA"/>
</dbReference>